<dbReference type="OrthoDB" id="2273864at2759"/>
<dbReference type="InterPro" id="IPR001584">
    <property type="entry name" value="Integrase_cat-core"/>
</dbReference>
<dbReference type="GO" id="GO:0015074">
    <property type="term" value="P:DNA integration"/>
    <property type="evidence" value="ECO:0007669"/>
    <property type="project" value="InterPro"/>
</dbReference>
<keyword evidence="1" id="KW-0694">RNA-binding</keyword>
<dbReference type="EMBL" id="AVOT02024472">
    <property type="protein sequence ID" value="MBW0515156.1"/>
    <property type="molecule type" value="Genomic_DNA"/>
</dbReference>
<evidence type="ECO:0000313" key="4">
    <source>
        <dbReference type="Proteomes" id="UP000765509"/>
    </source>
</evidence>
<reference evidence="3" key="1">
    <citation type="submission" date="2021-03" db="EMBL/GenBank/DDBJ databases">
        <title>Draft genome sequence of rust myrtle Austropuccinia psidii MF-1, a brazilian biotype.</title>
        <authorList>
            <person name="Quecine M.C."/>
            <person name="Pachon D.M.R."/>
            <person name="Bonatelli M.L."/>
            <person name="Correr F.H."/>
            <person name="Franceschini L.M."/>
            <person name="Leite T.F."/>
            <person name="Margarido G.R.A."/>
            <person name="Almeida C.A."/>
            <person name="Ferrarezi J.A."/>
            <person name="Labate C.A."/>
        </authorList>
    </citation>
    <scope>NUCLEOTIDE SEQUENCE</scope>
    <source>
        <strain evidence="3">MF-1</strain>
    </source>
</reference>
<proteinExistence type="predicted"/>
<dbReference type="InterPro" id="IPR012337">
    <property type="entry name" value="RNaseH-like_sf"/>
</dbReference>
<dbReference type="PANTHER" id="PTHR37984:SF5">
    <property type="entry name" value="PROTEIN NYNRIN-LIKE"/>
    <property type="match status" value="1"/>
</dbReference>
<dbReference type="SUPFAM" id="SSF53098">
    <property type="entry name" value="Ribonuclease H-like"/>
    <property type="match status" value="1"/>
</dbReference>
<dbReference type="PANTHER" id="PTHR37984">
    <property type="entry name" value="PROTEIN CBG26694"/>
    <property type="match status" value="1"/>
</dbReference>
<evidence type="ECO:0000313" key="3">
    <source>
        <dbReference type="EMBL" id="MBW0515156.1"/>
    </source>
</evidence>
<evidence type="ECO:0000256" key="1">
    <source>
        <dbReference type="ARBA" id="ARBA00022884"/>
    </source>
</evidence>
<accession>A0A9Q3HRJ5</accession>
<dbReference type="PROSITE" id="PS50994">
    <property type="entry name" value="INTEGRASE"/>
    <property type="match status" value="1"/>
</dbReference>
<sequence length="168" mass="18914">MDWVAGLPPGGYISYNSCIIIFYSSIETPIILPCHTDDTAMNTALLIFNRVVSCNGILTNIISDRDPKCTSDIWKTLHQLFGTKLSFSTAYHPQNDDLAERMIQTLEDMVVRLCAYGLELKDCNELTHDWCTILPALKLAYKTSIHVSTNQTPDLLEKGRNPRLPKIP</sequence>
<dbReference type="GO" id="GO:0003723">
    <property type="term" value="F:RNA binding"/>
    <property type="evidence" value="ECO:0007669"/>
    <property type="project" value="UniProtKB-KW"/>
</dbReference>
<organism evidence="3 4">
    <name type="scientific">Austropuccinia psidii MF-1</name>
    <dbReference type="NCBI Taxonomy" id="1389203"/>
    <lineage>
        <taxon>Eukaryota</taxon>
        <taxon>Fungi</taxon>
        <taxon>Dikarya</taxon>
        <taxon>Basidiomycota</taxon>
        <taxon>Pucciniomycotina</taxon>
        <taxon>Pucciniomycetes</taxon>
        <taxon>Pucciniales</taxon>
        <taxon>Sphaerophragmiaceae</taxon>
        <taxon>Austropuccinia</taxon>
    </lineage>
</organism>
<dbReference type="Proteomes" id="UP000765509">
    <property type="component" value="Unassembled WGS sequence"/>
</dbReference>
<protein>
    <recommendedName>
        <fullName evidence="2">Integrase catalytic domain-containing protein</fullName>
    </recommendedName>
</protein>
<gene>
    <name evidence="3" type="ORF">O181_054871</name>
</gene>
<evidence type="ECO:0000259" key="2">
    <source>
        <dbReference type="PROSITE" id="PS50994"/>
    </source>
</evidence>
<dbReference type="AlphaFoldDB" id="A0A9Q3HRJ5"/>
<feature type="domain" description="Integrase catalytic" evidence="2">
    <location>
        <begin position="1"/>
        <end position="161"/>
    </location>
</feature>
<dbReference type="Gene3D" id="3.30.420.10">
    <property type="entry name" value="Ribonuclease H-like superfamily/Ribonuclease H"/>
    <property type="match status" value="1"/>
</dbReference>
<keyword evidence="4" id="KW-1185">Reference proteome</keyword>
<comment type="caution">
    <text evidence="3">The sequence shown here is derived from an EMBL/GenBank/DDBJ whole genome shotgun (WGS) entry which is preliminary data.</text>
</comment>
<dbReference type="InterPro" id="IPR050951">
    <property type="entry name" value="Retrovirus_Pol_polyprotein"/>
</dbReference>
<name>A0A9Q3HRJ5_9BASI</name>
<dbReference type="InterPro" id="IPR036397">
    <property type="entry name" value="RNaseH_sf"/>
</dbReference>
<dbReference type="GO" id="GO:0005634">
    <property type="term" value="C:nucleus"/>
    <property type="evidence" value="ECO:0007669"/>
    <property type="project" value="UniProtKB-ARBA"/>
</dbReference>